<dbReference type="AlphaFoldDB" id="A0A379G7C0"/>
<dbReference type="EMBL" id="UGUA01000002">
    <property type="protein sequence ID" value="SUC36816.1"/>
    <property type="molecule type" value="Genomic_DNA"/>
</dbReference>
<dbReference type="Gene3D" id="3.40.50.20">
    <property type="match status" value="1"/>
</dbReference>
<accession>A0A379G7C0</accession>
<dbReference type="RefSeq" id="WP_006814262.1">
    <property type="nucleotide sequence ID" value="NZ_CABLCG010000027.1"/>
</dbReference>
<dbReference type="Gene3D" id="3.30.470.20">
    <property type="entry name" value="ATP-grasp fold, B domain"/>
    <property type="match status" value="1"/>
</dbReference>
<dbReference type="GO" id="GO:0016829">
    <property type="term" value="F:lyase activity"/>
    <property type="evidence" value="ECO:0007669"/>
    <property type="project" value="UniProtKB-KW"/>
</dbReference>
<evidence type="ECO:0000256" key="2">
    <source>
        <dbReference type="ARBA" id="ARBA00022741"/>
    </source>
</evidence>
<dbReference type="PANTHER" id="PTHR43585:SF2">
    <property type="entry name" value="ATP-GRASP ENZYME FSQD"/>
    <property type="match status" value="1"/>
</dbReference>
<dbReference type="GO" id="GO:0016874">
    <property type="term" value="F:ligase activity"/>
    <property type="evidence" value="ECO:0007669"/>
    <property type="project" value="UniProtKB-KW"/>
</dbReference>
<dbReference type="PROSITE" id="PS50975">
    <property type="entry name" value="ATP_GRASP"/>
    <property type="match status" value="1"/>
</dbReference>
<organism evidence="6 7">
    <name type="scientific">Providencia rustigianii</name>
    <dbReference type="NCBI Taxonomy" id="158850"/>
    <lineage>
        <taxon>Bacteria</taxon>
        <taxon>Pseudomonadati</taxon>
        <taxon>Pseudomonadota</taxon>
        <taxon>Gammaproteobacteria</taxon>
        <taxon>Enterobacterales</taxon>
        <taxon>Morganellaceae</taxon>
        <taxon>Providencia</taxon>
    </lineage>
</organism>
<evidence type="ECO:0000256" key="1">
    <source>
        <dbReference type="ARBA" id="ARBA00022598"/>
    </source>
</evidence>
<keyword evidence="6" id="KW-0456">Lyase</keyword>
<protein>
    <submittedName>
        <fullName evidence="6">Argininosuccinate lyase</fullName>
    </submittedName>
</protein>
<proteinExistence type="predicted"/>
<gene>
    <name evidence="6" type="ORF">NCTC12026_03259</name>
</gene>
<dbReference type="GO" id="GO:0005524">
    <property type="term" value="F:ATP binding"/>
    <property type="evidence" value="ECO:0007669"/>
    <property type="project" value="UniProtKB-UniRule"/>
</dbReference>
<keyword evidence="3 4" id="KW-0067">ATP-binding</keyword>
<name>A0A379G7C0_9GAMM</name>
<dbReference type="Gene3D" id="3.30.1490.20">
    <property type="entry name" value="ATP-grasp fold, A domain"/>
    <property type="match status" value="1"/>
</dbReference>
<dbReference type="PANTHER" id="PTHR43585">
    <property type="entry name" value="FUMIPYRROLE BIOSYNTHESIS PROTEIN C"/>
    <property type="match status" value="1"/>
</dbReference>
<evidence type="ECO:0000256" key="3">
    <source>
        <dbReference type="ARBA" id="ARBA00022840"/>
    </source>
</evidence>
<evidence type="ECO:0000313" key="6">
    <source>
        <dbReference type="EMBL" id="SUC36816.1"/>
    </source>
</evidence>
<dbReference type="Proteomes" id="UP000255129">
    <property type="component" value="Unassembled WGS sequence"/>
</dbReference>
<dbReference type="SUPFAM" id="SSF56059">
    <property type="entry name" value="Glutathione synthetase ATP-binding domain-like"/>
    <property type="match status" value="1"/>
</dbReference>
<dbReference type="InterPro" id="IPR011761">
    <property type="entry name" value="ATP-grasp"/>
</dbReference>
<dbReference type="InterPro" id="IPR013815">
    <property type="entry name" value="ATP_grasp_subdomain_1"/>
</dbReference>
<evidence type="ECO:0000256" key="4">
    <source>
        <dbReference type="PROSITE-ProRule" id="PRU00409"/>
    </source>
</evidence>
<dbReference type="OrthoDB" id="24041at2"/>
<evidence type="ECO:0000313" key="7">
    <source>
        <dbReference type="Proteomes" id="UP000255129"/>
    </source>
</evidence>
<dbReference type="Pfam" id="PF13535">
    <property type="entry name" value="ATP-grasp_4"/>
    <property type="match status" value="1"/>
</dbReference>
<dbReference type="InterPro" id="IPR052032">
    <property type="entry name" value="ATP-dep_AA_Ligase"/>
</dbReference>
<feature type="domain" description="ATP-grasp" evidence="5">
    <location>
        <begin position="88"/>
        <end position="310"/>
    </location>
</feature>
<sequence length="406" mass="45885">MKTIIFLECNISGTGVRAIKIAKERGYHTVLFTKENDFYNLLADNPTLYVDTLVELNTDCIASILSHAMELDTHGIVAFDDYRLINAAAVSHALGLPAPNLTSLATCRYKHQTRQQLHHLDANCRYKVCNINNTLDISKMCFPLVVKPCDDSGSSKVTVCHSMEDLDLAIKELTEFRTNHRGYKLSSTYLVEEFIEGDEYSAEAYWDTTLACWQILGITKKYTTSGKYSVEIGHDFPYESPLSAKIIQTVILWLTHVNLSHTVAHVEFKLHNNDIKLIEINPRVAGGMIDKLCERATGFDLIECYLSLHVKNMAYTPPRHHVPKYTAIRFLTSEKLGVITKIQVNSLSSTPLLFNFVPTPIQVNALKDSYSRLGYVITEAQEAELAAQFAEKWLKSVEIQYQEKPI</sequence>
<dbReference type="GO" id="GO:0046872">
    <property type="term" value="F:metal ion binding"/>
    <property type="evidence" value="ECO:0007669"/>
    <property type="project" value="InterPro"/>
</dbReference>
<keyword evidence="1" id="KW-0436">Ligase</keyword>
<reference evidence="6 7" key="1">
    <citation type="submission" date="2018-06" db="EMBL/GenBank/DDBJ databases">
        <authorList>
            <consortium name="Pathogen Informatics"/>
            <person name="Doyle S."/>
        </authorList>
    </citation>
    <scope>NUCLEOTIDE SEQUENCE [LARGE SCALE GENOMIC DNA]</scope>
    <source>
        <strain evidence="6 7">NCTC12026</strain>
    </source>
</reference>
<evidence type="ECO:0000259" key="5">
    <source>
        <dbReference type="PROSITE" id="PS50975"/>
    </source>
</evidence>
<dbReference type="PROSITE" id="PS00867">
    <property type="entry name" value="CPSASE_2"/>
    <property type="match status" value="1"/>
</dbReference>
<keyword evidence="2 4" id="KW-0547">Nucleotide-binding</keyword>
<dbReference type="InterPro" id="IPR005479">
    <property type="entry name" value="CPAse_ATP-bd"/>
</dbReference>